<proteinExistence type="predicted"/>
<dbReference type="GO" id="GO:0008270">
    <property type="term" value="F:zinc ion binding"/>
    <property type="evidence" value="ECO:0007669"/>
    <property type="project" value="UniProtKB-KW"/>
</dbReference>
<feature type="region of interest" description="Disordered" evidence="2">
    <location>
        <begin position="919"/>
        <end position="947"/>
    </location>
</feature>
<keyword evidence="5" id="KW-1185">Reference proteome</keyword>
<feature type="region of interest" description="Disordered" evidence="2">
    <location>
        <begin position="275"/>
        <end position="319"/>
    </location>
</feature>
<dbReference type="PANTHER" id="PTHR19963">
    <property type="entry name" value="CCHC-TYPE DOMAIN-CONTAINING PROTEIN"/>
    <property type="match status" value="1"/>
</dbReference>
<dbReference type="OrthoDB" id="6091153at2759"/>
<feature type="domain" description="CCHC-type" evidence="3">
    <location>
        <begin position="608"/>
        <end position="623"/>
    </location>
</feature>
<evidence type="ECO:0000313" key="5">
    <source>
        <dbReference type="Proteomes" id="UP000683360"/>
    </source>
</evidence>
<dbReference type="SMART" id="SM00343">
    <property type="entry name" value="ZnF_C2HC"/>
    <property type="match status" value="1"/>
</dbReference>
<dbReference type="SUPFAM" id="SSF57756">
    <property type="entry name" value="Retrovirus zinc finger-like domains"/>
    <property type="match status" value="1"/>
</dbReference>
<keyword evidence="1" id="KW-0862">Zinc</keyword>
<keyword evidence="1" id="KW-0863">Zinc-finger</keyword>
<evidence type="ECO:0000256" key="1">
    <source>
        <dbReference type="PROSITE-ProRule" id="PRU00047"/>
    </source>
</evidence>
<evidence type="ECO:0000313" key="4">
    <source>
        <dbReference type="EMBL" id="CAG2249217.1"/>
    </source>
</evidence>
<evidence type="ECO:0000259" key="3">
    <source>
        <dbReference type="PROSITE" id="PS50158"/>
    </source>
</evidence>
<accession>A0A8S3V3E6</accession>
<dbReference type="PANTHER" id="PTHR19963:SF30">
    <property type="entry name" value="ENDONUCLEASE_EXONUCLEASE_PHOSPHATASE DOMAIN-CONTAINING PROTEIN"/>
    <property type="match status" value="1"/>
</dbReference>
<dbReference type="PROSITE" id="PS50158">
    <property type="entry name" value="ZF_CCHC"/>
    <property type="match status" value="1"/>
</dbReference>
<comment type="caution">
    <text evidence="4">The sequence shown here is derived from an EMBL/GenBank/DDBJ whole genome shotgun (WGS) entry which is preliminary data.</text>
</comment>
<name>A0A8S3V3E6_MYTED</name>
<dbReference type="Pfam" id="PF00078">
    <property type="entry name" value="RVT_1"/>
    <property type="match status" value="1"/>
</dbReference>
<protein>
    <recommendedName>
        <fullName evidence="3">CCHC-type domain-containing protein</fullName>
    </recommendedName>
</protein>
<dbReference type="InterPro" id="IPR000477">
    <property type="entry name" value="RT_dom"/>
</dbReference>
<feature type="compositionally biased region" description="Basic and acidic residues" evidence="2">
    <location>
        <begin position="919"/>
        <end position="943"/>
    </location>
</feature>
<sequence length="1034" mass="118111">MDEVTFKFLINDQGKRLGRLYFLPKLHKINQSDREKIKTDINHLQNVNVPGRPIVSLCNSPLEKIAQYIDYFIKPVVNKFWTYTQDTTSFINKLEKIRAPADILMSSFDISSMYTNLHHTEIINAIDRAWPLIMQCKFDIPVPPKKALLELLRISLANNEFEFNGQIFKQKVGVPMGSPMSPSLTDIRIYEIVSAILKRFPYSSDISLLSVYRDDGFLLFKGSEQKDSVLYDPDISLTEEQLSQEIDILTAELEKYRHVKDRSISQVDTPRTVFRHSDSGIGSVRRSEQLSKQTNSPIYEKNVSSSVNGGGLGARPRSSVRFETSTPAAEKQTSKHFTEQLQFPISDKFVTKRASKTGLTRDTESCEDKQSYPLDGYKNKNIVKTATYDGKGPWLDFRSHFDACSQINNWTDKEKGLYLAVSLRGQAQGVLGNLTQESRQDFKELVKALEERFSPSNQTELYRTQLRERHQRAVETLPELGQDIRRLTNLAYATAPNEVRETLAKEQFIDSLIDSDMRLRIKQARPTDLNDAIRHAVELEAFNKAESKRIEGQGFLRTASENSADNMTSQLLKTMSETLIELQKEMRDLKQNNKGRKQGGAPQPCSFRCYACDEVGHRAFNCPAYPNFQYNYQNPRYQNKPKTRYTNQNYENSDSTPGKVGFINYFLMQKMSNMPYLTPTERDILTASGHSLHVSGKTELEIETDTFKCISAAIVADINVDCILGLDFLRTHEANINIYKGTLTIKGHEVRFYVQGHIGCDRVAVSETINTHPRREIVVNGVIFNEVPDSFKTELVQPRDDYKRTDQAIVGRALVAKEAGVSKKTHKNIHRVETIKRSNRVVEKKVGVTERGQDDFDQPDPENLIEDILDDSSNADLDTPGNLDSNLQDSELKACYSEGGTIGSVINKDEKDAVFHYKDYSKEDTSQKKEEQNVDHTPGDKRNVPRPTVRKRCAPLLVLASTKRKCQSFIRRDNIEKEVSEEVEHPKRQKFVTKQQATQTNVTKERKMVKIVTKYVENGHQIEKVEEHETVWMV</sequence>
<dbReference type="InterPro" id="IPR021109">
    <property type="entry name" value="Peptidase_aspartic_dom_sf"/>
</dbReference>
<dbReference type="GO" id="GO:0003676">
    <property type="term" value="F:nucleic acid binding"/>
    <property type="evidence" value="ECO:0007669"/>
    <property type="project" value="InterPro"/>
</dbReference>
<evidence type="ECO:0000256" key="2">
    <source>
        <dbReference type="SAM" id="MobiDB-lite"/>
    </source>
</evidence>
<organism evidence="4 5">
    <name type="scientific">Mytilus edulis</name>
    <name type="common">Blue mussel</name>
    <dbReference type="NCBI Taxonomy" id="6550"/>
    <lineage>
        <taxon>Eukaryota</taxon>
        <taxon>Metazoa</taxon>
        <taxon>Spiralia</taxon>
        <taxon>Lophotrochozoa</taxon>
        <taxon>Mollusca</taxon>
        <taxon>Bivalvia</taxon>
        <taxon>Autobranchia</taxon>
        <taxon>Pteriomorphia</taxon>
        <taxon>Mytilida</taxon>
        <taxon>Mytiloidea</taxon>
        <taxon>Mytilidae</taxon>
        <taxon>Mytilinae</taxon>
        <taxon>Mytilus</taxon>
    </lineage>
</organism>
<keyword evidence="1" id="KW-0479">Metal-binding</keyword>
<dbReference type="InterPro" id="IPR036875">
    <property type="entry name" value="Znf_CCHC_sf"/>
</dbReference>
<dbReference type="EMBL" id="CAJPWZ010002967">
    <property type="protein sequence ID" value="CAG2249217.1"/>
    <property type="molecule type" value="Genomic_DNA"/>
</dbReference>
<gene>
    <name evidence="4" type="ORF">MEDL_61008</name>
</gene>
<dbReference type="AlphaFoldDB" id="A0A8S3V3E6"/>
<dbReference type="InterPro" id="IPR001878">
    <property type="entry name" value="Znf_CCHC"/>
</dbReference>
<reference evidence="4" key="1">
    <citation type="submission" date="2021-03" db="EMBL/GenBank/DDBJ databases">
        <authorList>
            <person name="Bekaert M."/>
        </authorList>
    </citation>
    <scope>NUCLEOTIDE SEQUENCE</scope>
</reference>
<dbReference type="Proteomes" id="UP000683360">
    <property type="component" value="Unassembled WGS sequence"/>
</dbReference>
<dbReference type="Gene3D" id="2.40.70.10">
    <property type="entry name" value="Acid Proteases"/>
    <property type="match status" value="1"/>
</dbReference>
<dbReference type="Pfam" id="PF00098">
    <property type="entry name" value="zf-CCHC"/>
    <property type="match status" value="1"/>
</dbReference>